<protein>
    <submittedName>
        <fullName evidence="2">Uncharacterized protein</fullName>
    </submittedName>
</protein>
<dbReference type="EMBL" id="VSRR010000019">
    <property type="protein sequence ID" value="MPC08153.1"/>
    <property type="molecule type" value="Genomic_DNA"/>
</dbReference>
<reference evidence="2 3" key="1">
    <citation type="submission" date="2019-05" db="EMBL/GenBank/DDBJ databases">
        <title>Another draft genome of Portunus trituberculatus and its Hox gene families provides insights of decapod evolution.</title>
        <authorList>
            <person name="Jeong J.-H."/>
            <person name="Song I."/>
            <person name="Kim S."/>
            <person name="Choi T."/>
            <person name="Kim D."/>
            <person name="Ryu S."/>
            <person name="Kim W."/>
        </authorList>
    </citation>
    <scope>NUCLEOTIDE SEQUENCE [LARGE SCALE GENOMIC DNA]</scope>
    <source>
        <tissue evidence="2">Muscle</tissue>
    </source>
</reference>
<dbReference type="Proteomes" id="UP000324222">
    <property type="component" value="Unassembled WGS sequence"/>
</dbReference>
<evidence type="ECO:0000256" key="1">
    <source>
        <dbReference type="SAM" id="MobiDB-lite"/>
    </source>
</evidence>
<name>A0A5B7CKQ8_PORTR</name>
<gene>
    <name evidence="2" type="ORF">E2C01_000730</name>
</gene>
<sequence>MVMTPTPPLRGTPEDLSVSNESHLYSNNHEGGSKTAQYGIHGSYVILPVAASTYIMQLFTYTPCKEQLTDWRIVK</sequence>
<proteinExistence type="predicted"/>
<organism evidence="2 3">
    <name type="scientific">Portunus trituberculatus</name>
    <name type="common">Swimming crab</name>
    <name type="synonym">Neptunus trituberculatus</name>
    <dbReference type="NCBI Taxonomy" id="210409"/>
    <lineage>
        <taxon>Eukaryota</taxon>
        <taxon>Metazoa</taxon>
        <taxon>Ecdysozoa</taxon>
        <taxon>Arthropoda</taxon>
        <taxon>Crustacea</taxon>
        <taxon>Multicrustacea</taxon>
        <taxon>Malacostraca</taxon>
        <taxon>Eumalacostraca</taxon>
        <taxon>Eucarida</taxon>
        <taxon>Decapoda</taxon>
        <taxon>Pleocyemata</taxon>
        <taxon>Brachyura</taxon>
        <taxon>Eubrachyura</taxon>
        <taxon>Portunoidea</taxon>
        <taxon>Portunidae</taxon>
        <taxon>Portuninae</taxon>
        <taxon>Portunus</taxon>
    </lineage>
</organism>
<feature type="compositionally biased region" description="Polar residues" evidence="1">
    <location>
        <begin position="17"/>
        <end position="30"/>
    </location>
</feature>
<evidence type="ECO:0000313" key="2">
    <source>
        <dbReference type="EMBL" id="MPC08153.1"/>
    </source>
</evidence>
<comment type="caution">
    <text evidence="2">The sequence shown here is derived from an EMBL/GenBank/DDBJ whole genome shotgun (WGS) entry which is preliminary data.</text>
</comment>
<keyword evidence="3" id="KW-1185">Reference proteome</keyword>
<evidence type="ECO:0000313" key="3">
    <source>
        <dbReference type="Proteomes" id="UP000324222"/>
    </source>
</evidence>
<feature type="region of interest" description="Disordered" evidence="1">
    <location>
        <begin position="1"/>
        <end position="30"/>
    </location>
</feature>
<accession>A0A5B7CKQ8</accession>
<dbReference type="AlphaFoldDB" id="A0A5B7CKQ8"/>
<feature type="compositionally biased region" description="Pro residues" evidence="1">
    <location>
        <begin position="1"/>
        <end position="10"/>
    </location>
</feature>